<sequence length="69" mass="7879">MAGLSTCRQKVTAADLAGANPGQWQQLRTALEERRQRRVARKRFRRDPDGCLKDLENQLNQLSLPAQVF</sequence>
<gene>
    <name evidence="1" type="ORF">FRUB_06179</name>
</gene>
<evidence type="ECO:0000313" key="2">
    <source>
        <dbReference type="Proteomes" id="UP000214646"/>
    </source>
</evidence>
<protein>
    <submittedName>
        <fullName evidence="1">Uncharacterized protein</fullName>
    </submittedName>
</protein>
<keyword evidence="2" id="KW-1185">Reference proteome</keyword>
<name>A0A225DSN6_9BACT</name>
<dbReference type="AlphaFoldDB" id="A0A225DSN6"/>
<comment type="caution">
    <text evidence="1">The sequence shown here is derived from an EMBL/GenBank/DDBJ whole genome shotgun (WGS) entry which is preliminary data.</text>
</comment>
<dbReference type="EMBL" id="NIDE01000011">
    <property type="protein sequence ID" value="OWK39097.1"/>
    <property type="molecule type" value="Genomic_DNA"/>
</dbReference>
<accession>A0A225DSN6</accession>
<dbReference type="Proteomes" id="UP000214646">
    <property type="component" value="Unassembled WGS sequence"/>
</dbReference>
<proteinExistence type="predicted"/>
<reference evidence="2" key="1">
    <citation type="submission" date="2017-06" db="EMBL/GenBank/DDBJ databases">
        <title>Genome analysis of Fimbriiglobus ruber SP5, the first member of the order Planctomycetales with confirmed chitinolytic capability.</title>
        <authorList>
            <person name="Ravin N.V."/>
            <person name="Rakitin A.L."/>
            <person name="Ivanova A.A."/>
            <person name="Beletsky A.V."/>
            <person name="Kulichevskaya I.S."/>
            <person name="Mardanov A.V."/>
            <person name="Dedysh S.N."/>
        </authorList>
    </citation>
    <scope>NUCLEOTIDE SEQUENCE [LARGE SCALE GENOMIC DNA]</scope>
    <source>
        <strain evidence="2">SP5</strain>
    </source>
</reference>
<organism evidence="1 2">
    <name type="scientific">Fimbriiglobus ruber</name>
    <dbReference type="NCBI Taxonomy" id="1908690"/>
    <lineage>
        <taxon>Bacteria</taxon>
        <taxon>Pseudomonadati</taxon>
        <taxon>Planctomycetota</taxon>
        <taxon>Planctomycetia</taxon>
        <taxon>Gemmatales</taxon>
        <taxon>Gemmataceae</taxon>
        <taxon>Fimbriiglobus</taxon>
    </lineage>
</organism>
<evidence type="ECO:0000313" key="1">
    <source>
        <dbReference type="EMBL" id="OWK39097.1"/>
    </source>
</evidence>